<dbReference type="SUPFAM" id="SSF48452">
    <property type="entry name" value="TPR-like"/>
    <property type="match status" value="3"/>
</dbReference>
<feature type="active site" description="Nucleophile" evidence="2">
    <location>
        <position position="72"/>
    </location>
</feature>
<keyword evidence="2" id="KW-0442">Lipid degradation</keyword>
<dbReference type="CDD" id="cd07216">
    <property type="entry name" value="Pat17_PNPLA8_PNPLA9_like3"/>
    <property type="match status" value="1"/>
</dbReference>
<keyword evidence="2" id="KW-0378">Hydrolase</keyword>
<evidence type="ECO:0000313" key="3">
    <source>
        <dbReference type="EMBL" id="GFF11894.1"/>
    </source>
</evidence>
<keyword evidence="1 2" id="KW-0443">Lipid metabolism</keyword>
<dbReference type="SUPFAM" id="SSF52151">
    <property type="entry name" value="FabD/lysophospholipase-like"/>
    <property type="match status" value="1"/>
</dbReference>
<keyword evidence="4" id="KW-1185">Reference proteome</keyword>
<dbReference type="GO" id="GO:0043531">
    <property type="term" value="F:ADP binding"/>
    <property type="evidence" value="ECO:0007669"/>
    <property type="project" value="InterPro"/>
</dbReference>
<dbReference type="Gene3D" id="3.40.1090.10">
    <property type="entry name" value="Cytosolic phospholipase A2 catalytic domain"/>
    <property type="match status" value="1"/>
</dbReference>
<dbReference type="SUPFAM" id="SSF52540">
    <property type="entry name" value="P-loop containing nucleoside triphosphate hydrolases"/>
    <property type="match status" value="1"/>
</dbReference>
<dbReference type="EMBL" id="BLJY01000001">
    <property type="protein sequence ID" value="GFF11894.1"/>
    <property type="molecule type" value="Genomic_DNA"/>
</dbReference>
<dbReference type="InterPro" id="IPR016035">
    <property type="entry name" value="Acyl_Trfase/lysoPLipase"/>
</dbReference>
<evidence type="ECO:0000313" key="4">
    <source>
        <dbReference type="Proteomes" id="UP000452235"/>
    </source>
</evidence>
<dbReference type="Pfam" id="PF01734">
    <property type="entry name" value="Patatin"/>
    <property type="match status" value="1"/>
</dbReference>
<dbReference type="OrthoDB" id="1658288at2759"/>
<dbReference type="VEuPathDB" id="FungiDB:ATEG_01094"/>
<dbReference type="NCBIfam" id="NF040586">
    <property type="entry name" value="FxSxx_TPR"/>
    <property type="match status" value="1"/>
</dbReference>
<gene>
    <name evidence="3" type="ORF">ATEIFO6365_0001011400</name>
</gene>
<feature type="short sequence motif" description="GXGXXG" evidence="2">
    <location>
        <begin position="28"/>
        <end position="33"/>
    </location>
</feature>
<dbReference type="Proteomes" id="UP000452235">
    <property type="component" value="Unassembled WGS sequence"/>
</dbReference>
<dbReference type="InterPro" id="IPR053137">
    <property type="entry name" value="NLR-like"/>
</dbReference>
<feature type="short sequence motif" description="DGA/G" evidence="2">
    <location>
        <begin position="212"/>
        <end position="214"/>
    </location>
</feature>
<dbReference type="InterPro" id="IPR002641">
    <property type="entry name" value="PNPLA_dom"/>
</dbReference>
<proteinExistence type="predicted"/>
<dbReference type="GO" id="GO:0016787">
    <property type="term" value="F:hydrolase activity"/>
    <property type="evidence" value="ECO:0007669"/>
    <property type="project" value="UniProtKB-UniRule"/>
</dbReference>
<reference evidence="3 4" key="1">
    <citation type="submission" date="2020-01" db="EMBL/GenBank/DDBJ databases">
        <title>Aspergillus terreus IFO 6365 whole genome shotgun sequence.</title>
        <authorList>
            <person name="Kanamasa S."/>
            <person name="Takahashi H."/>
        </authorList>
    </citation>
    <scope>NUCLEOTIDE SEQUENCE [LARGE SCALE GENOMIC DNA]</scope>
    <source>
        <strain evidence="3 4">IFO 6365</strain>
    </source>
</reference>
<dbReference type="GO" id="GO:0046486">
    <property type="term" value="P:glycerolipid metabolic process"/>
    <property type="evidence" value="ECO:0007669"/>
    <property type="project" value="UniProtKB-ARBA"/>
</dbReference>
<comment type="caution">
    <text evidence="3">The sequence shown here is derived from an EMBL/GenBank/DDBJ whole genome shotgun (WGS) entry which is preliminary data.</text>
</comment>
<dbReference type="PANTHER" id="PTHR46082:SF6">
    <property type="entry name" value="AAA+ ATPASE DOMAIN-CONTAINING PROTEIN-RELATED"/>
    <property type="match status" value="1"/>
</dbReference>
<dbReference type="InterPro" id="IPR002182">
    <property type="entry name" value="NB-ARC"/>
</dbReference>
<evidence type="ECO:0000256" key="1">
    <source>
        <dbReference type="ARBA" id="ARBA00023098"/>
    </source>
</evidence>
<dbReference type="GO" id="GO:0016042">
    <property type="term" value="P:lipid catabolic process"/>
    <property type="evidence" value="ECO:0007669"/>
    <property type="project" value="UniProtKB-UniRule"/>
</dbReference>
<dbReference type="PANTHER" id="PTHR46082">
    <property type="entry name" value="ATP/GTP-BINDING PROTEIN-RELATED"/>
    <property type="match status" value="1"/>
</dbReference>
<dbReference type="Gene3D" id="1.25.40.10">
    <property type="entry name" value="Tetratricopeptide repeat domain"/>
    <property type="match status" value="3"/>
</dbReference>
<dbReference type="InterPro" id="IPR019734">
    <property type="entry name" value="TPR_rpt"/>
</dbReference>
<dbReference type="Pfam" id="PF00931">
    <property type="entry name" value="NB-ARC"/>
    <property type="match status" value="1"/>
</dbReference>
<dbReference type="PROSITE" id="PS51635">
    <property type="entry name" value="PNPLA"/>
    <property type="match status" value="1"/>
</dbReference>
<feature type="active site" description="Proton acceptor" evidence="2">
    <location>
        <position position="212"/>
    </location>
</feature>
<feature type="short sequence motif" description="GXSXG" evidence="2">
    <location>
        <begin position="70"/>
        <end position="74"/>
    </location>
</feature>
<dbReference type="AlphaFoldDB" id="A0A5M3YM14"/>
<dbReference type="Pfam" id="PF13424">
    <property type="entry name" value="TPR_12"/>
    <property type="match status" value="3"/>
</dbReference>
<dbReference type="InterPro" id="IPR011990">
    <property type="entry name" value="TPR-like_helical_dom_sf"/>
</dbReference>
<name>A0A5M3YM14_ASPTE</name>
<dbReference type="InterPro" id="IPR027417">
    <property type="entry name" value="P-loop_NTPase"/>
</dbReference>
<evidence type="ECO:0000256" key="2">
    <source>
        <dbReference type="PROSITE-ProRule" id="PRU01161"/>
    </source>
</evidence>
<dbReference type="SMART" id="SM00028">
    <property type="entry name" value="TPR"/>
    <property type="match status" value="5"/>
</dbReference>
<accession>A0A5M3YM14</accession>
<dbReference type="Pfam" id="PF13374">
    <property type="entry name" value="TPR_10"/>
    <property type="match status" value="2"/>
</dbReference>
<dbReference type="Gene3D" id="3.40.50.300">
    <property type="entry name" value="P-loop containing nucleotide triphosphate hydrolases"/>
    <property type="match status" value="1"/>
</dbReference>
<sequence length="1185" mass="133695">MEQESTAKHSGEPNPVDSTGLCLLSLDGGGVRGLSSLYILKSIMDRLNHAREQDKLPRVKPCEVFDLIGGTSTGGLIAIMLGRLEMEVDECIDAYSNLATSVFRERLRSIPFNFKGDISARFDSAKLESVIQRVIENSGASKQELFNDGTERGCRTFVCTADRHTKDIVRLRSYCLPHEPNINATICQAALATSAATTFFEPVNIGDRSFADGGLGANNPVDEVESEASNIWCHETGDLKELVKCFISIGTGNPGKKPFEKSMMKFLGQTVVHIATETENTEKRFIGRWARHFDKKRYFRFNVEQGLQEIGMEEYNKKGAIAAATESYLTHIEQKFRVRDCIKNMRLKQNKPGPSFPTIVHEYTIHANRQESAPHRTPWIVPFERNPRFTAREPQLVQLEEMLSADDRTAKIAIVGLGGVGKTHLVLELLFRIKEKHPTLAVVWIPASNMESLHQAYLNAAQQLGIPRWEDSKEDVKCLLQEYLGRESSGRWLLVFDNADDRDMWIAKPESGLEARQGSRPLIDYLPKSNQGAILFTTRDRKLAVKLAQQNVVEVPAMEEGAAAQLLGKCLVDPKLVNSKEDTSAMLSQLTYLPLAIVQAAAYINENGIAIADYLYLLAEQEEEVIDLLSEEFEDDGRYSDVKNPVATTWLISFEQIRRRDPLAADYLSFMACVEPKSIPQSLLPPGPTRKKEIDAIGTLNAYSFVTRRPADMVLDLHRLVHLATRNWLRMEEQLSKWSEKVIMRLDEVFPSHNHENRSLWRSYLTHCRYALQSGLVDKDWETRIDLMWRYTMCLYQDGWWDETETSIIQILDTDRKDLGADHPSTLACMAILASTFREQGRLKAAENLFVQVIETLKGKQGADHPSTLDCIANLASTYRFQGRWEAAEELDMQVIKTCKEKLGADYIAPLSSIANLAAEELPMQVIETHKEKLEADHPDRLTNMAYLASRLLFSMANLASTYRNQGRWKAAEELDMQVLERLNETKGADHPDTLVSMANLASTFWKQGRWEDAEVLFVQVIETRKKKLGADHPSTLVSMANLASTFWKQGRWEAAEVLFVQVIETSKKKLGADHPDTLVSMSNLASTYGDRGRWEAAEVLFMQVIESRKKRLGEDHPSTLTSLSNLAATWKGQGRTVKAMHLMRECVQRQKRVLGDNHPDSISSSNVLARWEAEEGQLAAQLQV</sequence>
<organism evidence="3 4">
    <name type="scientific">Aspergillus terreus</name>
    <dbReference type="NCBI Taxonomy" id="33178"/>
    <lineage>
        <taxon>Eukaryota</taxon>
        <taxon>Fungi</taxon>
        <taxon>Dikarya</taxon>
        <taxon>Ascomycota</taxon>
        <taxon>Pezizomycotina</taxon>
        <taxon>Eurotiomycetes</taxon>
        <taxon>Eurotiomycetidae</taxon>
        <taxon>Eurotiales</taxon>
        <taxon>Aspergillaceae</taxon>
        <taxon>Aspergillus</taxon>
        <taxon>Aspergillus subgen. Circumdati</taxon>
    </lineage>
</organism>
<protein>
    <submittedName>
        <fullName evidence="3">FabD/lysophospholipase-like protein</fullName>
    </submittedName>
</protein>